<evidence type="ECO:0000256" key="6">
    <source>
        <dbReference type="ARBA" id="ARBA00023136"/>
    </source>
</evidence>
<evidence type="ECO:0000313" key="13">
    <source>
        <dbReference type="Proteomes" id="UP000009046"/>
    </source>
</evidence>
<evidence type="ECO:0000256" key="5">
    <source>
        <dbReference type="ARBA" id="ARBA00022989"/>
    </source>
</evidence>
<keyword evidence="13" id="KW-1185">Reference proteome</keyword>
<dbReference type="PANTHER" id="PTHR42643">
    <property type="entry name" value="IONOTROPIC RECEPTOR 20A-RELATED"/>
    <property type="match status" value="1"/>
</dbReference>
<evidence type="ECO:0000256" key="8">
    <source>
        <dbReference type="ARBA" id="ARBA00023180"/>
    </source>
</evidence>
<evidence type="ECO:0000256" key="3">
    <source>
        <dbReference type="ARBA" id="ARBA00022475"/>
    </source>
</evidence>
<gene>
    <name evidence="12" type="primary">8232929</name>
    <name evidence="11" type="ORF">Phum_PHUM505040</name>
</gene>
<feature type="transmembrane region" description="Helical" evidence="9">
    <location>
        <begin position="205"/>
        <end position="231"/>
    </location>
</feature>
<feature type="transmembrane region" description="Helical" evidence="9">
    <location>
        <begin position="100"/>
        <end position="129"/>
    </location>
</feature>
<evidence type="ECO:0000259" key="10">
    <source>
        <dbReference type="Pfam" id="PF00060"/>
    </source>
</evidence>
<evidence type="ECO:0000256" key="9">
    <source>
        <dbReference type="SAM" id="Phobius"/>
    </source>
</evidence>
<dbReference type="GeneID" id="8232929"/>
<dbReference type="VEuPathDB" id="VectorBase:PHUM505040"/>
<dbReference type="EnsemblMetazoa" id="PHUM505040-RA">
    <property type="protein sequence ID" value="PHUM505040-PA"/>
    <property type="gene ID" value="PHUM505040"/>
</dbReference>
<reference evidence="12" key="3">
    <citation type="submission" date="2020-05" db="UniProtKB">
        <authorList>
            <consortium name="EnsemblMetazoa"/>
        </authorList>
    </citation>
    <scope>IDENTIFICATION</scope>
    <source>
        <strain evidence="12">USDA</strain>
    </source>
</reference>
<reference evidence="11" key="2">
    <citation type="submission" date="2007-04" db="EMBL/GenBank/DDBJ databases">
        <title>The genome of the human body louse.</title>
        <authorList>
            <consortium name="The Human Body Louse Genome Consortium"/>
            <person name="Kirkness E."/>
            <person name="Walenz B."/>
            <person name="Hass B."/>
            <person name="Bruggner R."/>
            <person name="Strausberg R."/>
        </authorList>
    </citation>
    <scope>NUCLEOTIDE SEQUENCE</scope>
    <source>
        <strain evidence="11">USDA</strain>
    </source>
</reference>
<dbReference type="Gene3D" id="1.10.287.70">
    <property type="match status" value="1"/>
</dbReference>
<keyword evidence="6 9" id="KW-0472">Membrane</keyword>
<comment type="similarity">
    <text evidence="2">Belongs to the glutamate-gated ion channel (TC 1.A.10.1) family.</text>
</comment>
<feature type="domain" description="Ionotropic glutamate receptor C-terminal" evidence="10">
    <location>
        <begin position="108"/>
        <end position="230"/>
    </location>
</feature>
<evidence type="ECO:0000313" key="11">
    <source>
        <dbReference type="EMBL" id="EEB18209.1"/>
    </source>
</evidence>
<dbReference type="GO" id="GO:0005886">
    <property type="term" value="C:plasma membrane"/>
    <property type="evidence" value="ECO:0007669"/>
    <property type="project" value="UniProtKB-SubCell"/>
</dbReference>
<dbReference type="CTD" id="8232929"/>
<reference evidence="11" key="1">
    <citation type="submission" date="2007-04" db="EMBL/GenBank/DDBJ databases">
        <title>Annotation of Pediculus humanus corporis strain USDA.</title>
        <authorList>
            <person name="Kirkness E."/>
            <person name="Hannick L."/>
            <person name="Hass B."/>
            <person name="Bruggner R."/>
            <person name="Lawson D."/>
            <person name="Bidwell S."/>
            <person name="Joardar V."/>
            <person name="Caler E."/>
            <person name="Walenz B."/>
            <person name="Inman J."/>
            <person name="Schobel S."/>
            <person name="Galinsky K."/>
            <person name="Amedeo P."/>
            <person name="Strausberg R."/>
        </authorList>
    </citation>
    <scope>NUCLEOTIDE SEQUENCE</scope>
    <source>
        <strain evidence="11">USDA</strain>
    </source>
</reference>
<dbReference type="InterPro" id="IPR001320">
    <property type="entry name" value="Iontro_rcpt_C"/>
</dbReference>
<name>E0VXV3_PEDHC</name>
<dbReference type="HOGENOM" id="CLU_981090_0_0_1"/>
<keyword evidence="3" id="KW-1003">Cell membrane</keyword>
<evidence type="ECO:0000256" key="7">
    <source>
        <dbReference type="ARBA" id="ARBA00023170"/>
    </source>
</evidence>
<dbReference type="InterPro" id="IPR052192">
    <property type="entry name" value="Insect_Ionotropic_Sensory_Rcpt"/>
</dbReference>
<protein>
    <recommendedName>
        <fullName evidence="10">Ionotropic glutamate receptor C-terminal domain-containing protein</fullName>
    </recommendedName>
</protein>
<organism>
    <name type="scientific">Pediculus humanus subsp. corporis</name>
    <name type="common">Body louse</name>
    <dbReference type="NCBI Taxonomy" id="121224"/>
    <lineage>
        <taxon>Eukaryota</taxon>
        <taxon>Metazoa</taxon>
        <taxon>Ecdysozoa</taxon>
        <taxon>Arthropoda</taxon>
        <taxon>Hexapoda</taxon>
        <taxon>Insecta</taxon>
        <taxon>Pterygota</taxon>
        <taxon>Neoptera</taxon>
        <taxon>Paraneoptera</taxon>
        <taxon>Psocodea</taxon>
        <taxon>Troctomorpha</taxon>
        <taxon>Phthiraptera</taxon>
        <taxon>Anoplura</taxon>
        <taxon>Pediculidae</taxon>
        <taxon>Pediculus</taxon>
    </lineage>
</organism>
<dbReference type="KEGG" id="phu:Phum_PHUM505040"/>
<dbReference type="InParanoid" id="E0VXV3"/>
<dbReference type="EMBL" id="DS235841">
    <property type="protein sequence ID" value="EEB18209.1"/>
    <property type="molecule type" value="Genomic_DNA"/>
</dbReference>
<dbReference type="Proteomes" id="UP000009046">
    <property type="component" value="Unassembled WGS sequence"/>
</dbReference>
<dbReference type="AlphaFoldDB" id="E0VXV3"/>
<keyword evidence="5 9" id="KW-1133">Transmembrane helix</keyword>
<comment type="subcellular location">
    <subcellularLocation>
        <location evidence="1">Cell membrane</location>
        <topology evidence="1">Multi-pass membrane protein</topology>
    </subcellularLocation>
</comment>
<dbReference type="PANTHER" id="PTHR42643:SF24">
    <property type="entry name" value="IONOTROPIC RECEPTOR 60A"/>
    <property type="match status" value="1"/>
</dbReference>
<dbReference type="Pfam" id="PF00060">
    <property type="entry name" value="Lig_chan"/>
    <property type="match status" value="1"/>
</dbReference>
<keyword evidence="7" id="KW-0675">Receptor</keyword>
<keyword evidence="8" id="KW-0325">Glycoprotein</keyword>
<dbReference type="GO" id="GO:0050906">
    <property type="term" value="P:detection of stimulus involved in sensory perception"/>
    <property type="evidence" value="ECO:0007669"/>
    <property type="project" value="UniProtKB-ARBA"/>
</dbReference>
<sequence length="284" mass="33079">MNFTKEQVVVASSINPFDNFYDDLQQIYDLKILHHLSSALNLNVTFLETPLITNLQNYKKEPDLWILEQIVNGSAQISSTTIIITNETSNALRSLRDENYIYWAPFSIHVWFCILFLCLTLTLVLTFILRRESKLPHKISYDIFARLIDVQEDGDENKYGELPKTSEESLHQREKWEMSEILLVCLGAFCQQGSARDPSTHAARIILLVFFLLAAISYTAYSASIISYISFLPSIEKENVLNKENFIRENNLVLHRTRKIKNILQFFNGAFNYEIDHFRFTFKM</sequence>
<evidence type="ECO:0000256" key="2">
    <source>
        <dbReference type="ARBA" id="ARBA00008685"/>
    </source>
</evidence>
<proteinExistence type="inferred from homology"/>
<dbReference type="OrthoDB" id="6581555at2759"/>
<dbReference type="GO" id="GO:0015276">
    <property type="term" value="F:ligand-gated monoatomic ion channel activity"/>
    <property type="evidence" value="ECO:0007669"/>
    <property type="project" value="InterPro"/>
</dbReference>
<evidence type="ECO:0000256" key="4">
    <source>
        <dbReference type="ARBA" id="ARBA00022692"/>
    </source>
</evidence>
<keyword evidence="4 9" id="KW-0812">Transmembrane</keyword>
<dbReference type="RefSeq" id="XP_002430947.1">
    <property type="nucleotide sequence ID" value="XM_002430902.1"/>
</dbReference>
<accession>E0VXV3</accession>
<dbReference type="EMBL" id="AAZO01006140">
    <property type="status" value="NOT_ANNOTATED_CDS"/>
    <property type="molecule type" value="Genomic_DNA"/>
</dbReference>
<dbReference type="eggNOG" id="ENOG502SYY8">
    <property type="taxonomic scope" value="Eukaryota"/>
</dbReference>
<evidence type="ECO:0000256" key="1">
    <source>
        <dbReference type="ARBA" id="ARBA00004651"/>
    </source>
</evidence>
<evidence type="ECO:0000313" key="12">
    <source>
        <dbReference type="EnsemblMetazoa" id="PHUM505040-PA"/>
    </source>
</evidence>